<evidence type="ECO:0000259" key="11">
    <source>
        <dbReference type="PROSITE" id="PS50862"/>
    </source>
</evidence>
<proteinExistence type="inferred from homology"/>
<dbReference type="Pfam" id="PF13393">
    <property type="entry name" value="tRNA-synt_His"/>
    <property type="match status" value="2"/>
</dbReference>
<dbReference type="Pfam" id="PF03129">
    <property type="entry name" value="HGTP_anticodon"/>
    <property type="match status" value="1"/>
</dbReference>
<dbReference type="GO" id="GO:0004821">
    <property type="term" value="F:histidine-tRNA ligase activity"/>
    <property type="evidence" value="ECO:0007669"/>
    <property type="project" value="UniProtKB-UniRule"/>
</dbReference>
<evidence type="ECO:0000256" key="9">
    <source>
        <dbReference type="HAMAP-Rule" id="MF_00127"/>
    </source>
</evidence>
<dbReference type="InterPro" id="IPR006195">
    <property type="entry name" value="aa-tRNA-synth_II"/>
</dbReference>
<dbReference type="InterPro" id="IPR036621">
    <property type="entry name" value="Anticodon-bd_dom_sf"/>
</dbReference>
<comment type="caution">
    <text evidence="12">The sequence shown here is derived from an EMBL/GenBank/DDBJ whole genome shotgun (WGS) entry which is preliminary data.</text>
</comment>
<dbReference type="CDD" id="cd00773">
    <property type="entry name" value="HisRS-like_core"/>
    <property type="match status" value="1"/>
</dbReference>
<keyword evidence="7 9" id="KW-0030">Aminoacyl-tRNA synthetase</keyword>
<dbReference type="Proteomes" id="UP000053557">
    <property type="component" value="Unassembled WGS sequence"/>
</dbReference>
<sequence length="422" mass="46998">MAGFARPRGTYDIKPSETPTWRSVEDLARRLFFHYHFEEMRTPIFEHTDVFERGVGDTSDIVQKEMYTFVTRGEKSVTLRPEGTAGVVRAFVENKLYGGPLPAKLWYFGPMFRYEAPQAGRNRQFHQYGVEVIGSSDPRVDAEVIELGARFLLEAGVADARLELNSVGCPVCRAAHRAALIAHLTPIRGSLCTDCQGRFEKNPLRILDCKKDRDRPEVKNSPRITAYLCENCQTQYSAVKHYLDVLGVSYVEDPTLVRGLDYYTQTTFEFVDDRIGAKSTLLAGGRYNGLVEQLGGPDMPGIGFAGGVERLLLAQQQGDADDSPKIDVYIVTFGSDQAHFDASVRILSRLRQAGVAADLDYAARGVKAQMKTADRLGARMALLLGEEEIAKRAVTIRDLSTKEQQMVSEDAFVEAVLAQLKR</sequence>
<name>A0A101XTJ4_9BACL</name>
<dbReference type="SUPFAM" id="SSF55681">
    <property type="entry name" value="Class II aaRS and biotin synthetases"/>
    <property type="match status" value="1"/>
</dbReference>
<dbReference type="GO" id="GO:0140096">
    <property type="term" value="F:catalytic activity, acting on a protein"/>
    <property type="evidence" value="ECO:0007669"/>
    <property type="project" value="UniProtKB-ARBA"/>
</dbReference>
<gene>
    <name evidence="9" type="primary">hisS</name>
    <name evidence="12" type="ORF">ATW55_09885</name>
</gene>
<feature type="binding site" evidence="10">
    <location>
        <position position="258"/>
    </location>
    <ligand>
        <name>L-histidine</name>
        <dbReference type="ChEBI" id="CHEBI:57595"/>
    </ligand>
</feature>
<dbReference type="InterPro" id="IPR033656">
    <property type="entry name" value="HisRS_anticodon"/>
</dbReference>
<dbReference type="InterPro" id="IPR015807">
    <property type="entry name" value="His-tRNA-ligase"/>
</dbReference>
<dbReference type="GO" id="GO:0006427">
    <property type="term" value="P:histidyl-tRNA aminoacylation"/>
    <property type="evidence" value="ECO:0007669"/>
    <property type="project" value="UniProtKB-UniRule"/>
</dbReference>
<accession>A0A101XTJ4</accession>
<dbReference type="Gene3D" id="3.30.930.10">
    <property type="entry name" value="Bira Bifunctional Protein, Domain 2"/>
    <property type="match status" value="1"/>
</dbReference>
<evidence type="ECO:0000256" key="5">
    <source>
        <dbReference type="ARBA" id="ARBA00022840"/>
    </source>
</evidence>
<feature type="binding site" evidence="10">
    <location>
        <position position="127"/>
    </location>
    <ligand>
        <name>L-histidine</name>
        <dbReference type="ChEBI" id="CHEBI:57595"/>
    </ligand>
</feature>
<dbReference type="InterPro" id="IPR045864">
    <property type="entry name" value="aa-tRNA-synth_II/BPL/LPL"/>
</dbReference>
<dbReference type="PANTHER" id="PTHR43707:SF1">
    <property type="entry name" value="HISTIDINE--TRNA LIGASE, MITOCHONDRIAL-RELATED"/>
    <property type="match status" value="1"/>
</dbReference>
<keyword evidence="2 9" id="KW-0963">Cytoplasm</keyword>
<evidence type="ECO:0000313" key="12">
    <source>
        <dbReference type="EMBL" id="KUO97214.1"/>
    </source>
</evidence>
<comment type="subunit">
    <text evidence="9">Homodimer.</text>
</comment>
<feature type="binding site" evidence="10">
    <location>
        <position position="131"/>
    </location>
    <ligand>
        <name>L-histidine</name>
        <dbReference type="ChEBI" id="CHEBI:57595"/>
    </ligand>
</feature>
<evidence type="ECO:0000256" key="10">
    <source>
        <dbReference type="PIRSR" id="PIRSR001549-1"/>
    </source>
</evidence>
<evidence type="ECO:0000256" key="8">
    <source>
        <dbReference type="ARBA" id="ARBA00047639"/>
    </source>
</evidence>
<feature type="binding site" evidence="10">
    <location>
        <position position="113"/>
    </location>
    <ligand>
        <name>L-histidine</name>
        <dbReference type="ChEBI" id="CHEBI:57595"/>
    </ligand>
</feature>
<evidence type="ECO:0000256" key="3">
    <source>
        <dbReference type="ARBA" id="ARBA00022598"/>
    </source>
</evidence>
<evidence type="ECO:0000256" key="1">
    <source>
        <dbReference type="ARBA" id="ARBA00008226"/>
    </source>
</evidence>
<evidence type="ECO:0000313" key="13">
    <source>
        <dbReference type="Proteomes" id="UP000053557"/>
    </source>
</evidence>
<dbReference type="RefSeq" id="WP_067711333.1">
    <property type="nucleotide sequence ID" value="NZ_LPVJ01000005.1"/>
</dbReference>
<dbReference type="NCBIfam" id="TIGR00442">
    <property type="entry name" value="hisS"/>
    <property type="match status" value="1"/>
</dbReference>
<dbReference type="Gene3D" id="3.40.50.800">
    <property type="entry name" value="Anticodon-binding domain"/>
    <property type="match status" value="1"/>
</dbReference>
<evidence type="ECO:0000256" key="4">
    <source>
        <dbReference type="ARBA" id="ARBA00022741"/>
    </source>
</evidence>
<dbReference type="InterPro" id="IPR004516">
    <property type="entry name" value="HisRS/HisZ"/>
</dbReference>
<keyword evidence="5 9" id="KW-0067">ATP-binding</keyword>
<comment type="similarity">
    <text evidence="1 9">Belongs to the class-II aminoacyl-tRNA synthetase family.</text>
</comment>
<dbReference type="InterPro" id="IPR041715">
    <property type="entry name" value="HisRS-like_core"/>
</dbReference>
<dbReference type="PIRSF" id="PIRSF001549">
    <property type="entry name" value="His-tRNA_synth"/>
    <property type="match status" value="1"/>
</dbReference>
<dbReference type="HAMAP" id="MF_00127">
    <property type="entry name" value="His_tRNA_synth"/>
    <property type="match status" value="1"/>
</dbReference>
<feature type="binding site" evidence="10">
    <location>
        <begin position="82"/>
        <end position="84"/>
    </location>
    <ligand>
        <name>L-histidine</name>
        <dbReference type="ChEBI" id="CHEBI:57595"/>
    </ligand>
</feature>
<dbReference type="SUPFAM" id="SSF52954">
    <property type="entry name" value="Class II aaRS ABD-related"/>
    <property type="match status" value="1"/>
</dbReference>
<dbReference type="GO" id="GO:0005737">
    <property type="term" value="C:cytoplasm"/>
    <property type="evidence" value="ECO:0007669"/>
    <property type="project" value="UniProtKB-SubCell"/>
</dbReference>
<evidence type="ECO:0000256" key="6">
    <source>
        <dbReference type="ARBA" id="ARBA00022917"/>
    </source>
</evidence>
<organism evidence="12 13">
    <name type="scientific">Ferroacidibacillus organovorans</name>
    <dbReference type="NCBI Taxonomy" id="1765683"/>
    <lineage>
        <taxon>Bacteria</taxon>
        <taxon>Bacillati</taxon>
        <taxon>Bacillota</taxon>
        <taxon>Bacilli</taxon>
        <taxon>Bacillales</taxon>
        <taxon>Alicyclobacillaceae</taxon>
        <taxon>Ferroacidibacillus</taxon>
    </lineage>
</organism>
<keyword evidence="6 9" id="KW-0648">Protein biosynthesis</keyword>
<dbReference type="EMBL" id="LPVJ01000005">
    <property type="protein sequence ID" value="KUO97214.1"/>
    <property type="molecule type" value="Genomic_DNA"/>
</dbReference>
<feature type="domain" description="Aminoacyl-transfer RNA synthetases class-II family profile" evidence="11">
    <location>
        <begin position="8"/>
        <end position="314"/>
    </location>
</feature>
<dbReference type="AlphaFoldDB" id="A0A101XTJ4"/>
<feature type="binding site" evidence="10">
    <location>
        <begin position="262"/>
        <end position="263"/>
    </location>
    <ligand>
        <name>L-histidine</name>
        <dbReference type="ChEBI" id="CHEBI:57595"/>
    </ligand>
</feature>
<dbReference type="EC" id="6.1.1.21" evidence="9"/>
<keyword evidence="3 9" id="KW-0436">Ligase</keyword>
<evidence type="ECO:0000256" key="2">
    <source>
        <dbReference type="ARBA" id="ARBA00022490"/>
    </source>
</evidence>
<keyword evidence="4 9" id="KW-0547">Nucleotide-binding</keyword>
<dbReference type="PANTHER" id="PTHR43707">
    <property type="entry name" value="HISTIDYL-TRNA SYNTHETASE"/>
    <property type="match status" value="1"/>
</dbReference>
<protein>
    <recommendedName>
        <fullName evidence="9">Histidine--tRNA ligase</fullName>
        <ecNumber evidence="9">6.1.1.21</ecNumber>
    </recommendedName>
    <alternativeName>
        <fullName evidence="9">Histidyl-tRNA synthetase</fullName>
        <shortName evidence="9">HisRS</shortName>
    </alternativeName>
</protein>
<dbReference type="OrthoDB" id="9800814at2"/>
<dbReference type="GO" id="GO:0005524">
    <property type="term" value="F:ATP binding"/>
    <property type="evidence" value="ECO:0007669"/>
    <property type="project" value="UniProtKB-UniRule"/>
</dbReference>
<dbReference type="PROSITE" id="PS50862">
    <property type="entry name" value="AA_TRNA_LIGASE_II"/>
    <property type="match status" value="1"/>
</dbReference>
<comment type="subcellular location">
    <subcellularLocation>
        <location evidence="9">Cytoplasm</location>
    </subcellularLocation>
</comment>
<evidence type="ECO:0000256" key="7">
    <source>
        <dbReference type="ARBA" id="ARBA00023146"/>
    </source>
</evidence>
<comment type="catalytic activity">
    <reaction evidence="8 9">
        <text>tRNA(His) + L-histidine + ATP = L-histidyl-tRNA(His) + AMP + diphosphate + H(+)</text>
        <dbReference type="Rhea" id="RHEA:17313"/>
        <dbReference type="Rhea" id="RHEA-COMP:9665"/>
        <dbReference type="Rhea" id="RHEA-COMP:9689"/>
        <dbReference type="ChEBI" id="CHEBI:15378"/>
        <dbReference type="ChEBI" id="CHEBI:30616"/>
        <dbReference type="ChEBI" id="CHEBI:33019"/>
        <dbReference type="ChEBI" id="CHEBI:57595"/>
        <dbReference type="ChEBI" id="CHEBI:78442"/>
        <dbReference type="ChEBI" id="CHEBI:78527"/>
        <dbReference type="ChEBI" id="CHEBI:456215"/>
        <dbReference type="EC" id="6.1.1.21"/>
    </reaction>
</comment>
<reference evidence="12 13" key="1">
    <citation type="submission" date="2015-12" db="EMBL/GenBank/DDBJ databases">
        <title>Draft genome sequence of Acidibacillus ferrooxidans ITV001, isolated from a chalcopyrite acid mine drainage site in Brazil.</title>
        <authorList>
            <person name="Dall'Agnol H."/>
            <person name="Nancucheo I."/>
            <person name="Johnson B."/>
            <person name="Oliveira R."/>
            <person name="Leite L."/>
            <person name="Pylro V."/>
            <person name="Nunes G.L."/>
            <person name="Tzotzos G."/>
            <person name="Fernandes G.R."/>
            <person name="Dutra J."/>
            <person name="Orellana S.C."/>
            <person name="Oliveira G."/>
        </authorList>
    </citation>
    <scope>NUCLEOTIDE SEQUENCE [LARGE SCALE GENOMIC DNA]</scope>
    <source>
        <strain evidence="13">ITV01</strain>
    </source>
</reference>
<dbReference type="GO" id="GO:0016740">
    <property type="term" value="F:transferase activity"/>
    <property type="evidence" value="ECO:0007669"/>
    <property type="project" value="UniProtKB-ARBA"/>
</dbReference>
<keyword evidence="13" id="KW-1185">Reference proteome</keyword>
<dbReference type="InterPro" id="IPR004154">
    <property type="entry name" value="Anticodon-bd"/>
</dbReference>
<dbReference type="CDD" id="cd00859">
    <property type="entry name" value="HisRS_anticodon"/>
    <property type="match status" value="1"/>
</dbReference>